<reference evidence="2" key="1">
    <citation type="journal article" date="2019" name="Int. J. Syst. Evol. Microbiol.">
        <title>The Global Catalogue of Microorganisms (GCM) 10K type strain sequencing project: providing services to taxonomists for standard genome sequencing and annotation.</title>
        <authorList>
            <consortium name="The Broad Institute Genomics Platform"/>
            <consortium name="The Broad Institute Genome Sequencing Center for Infectious Disease"/>
            <person name="Wu L."/>
            <person name="Ma J."/>
        </authorList>
    </citation>
    <scope>NUCLEOTIDE SEQUENCE [LARGE SCALE GENOMIC DNA]</scope>
    <source>
        <strain evidence="2">CGMCC 1.12942</strain>
    </source>
</reference>
<dbReference type="Proteomes" id="UP001596500">
    <property type="component" value="Unassembled WGS sequence"/>
</dbReference>
<keyword evidence="2" id="KW-1185">Reference proteome</keyword>
<comment type="caution">
    <text evidence="1">The sequence shown here is derived from an EMBL/GenBank/DDBJ whole genome shotgun (WGS) entry which is preliminary data.</text>
</comment>
<protein>
    <recommendedName>
        <fullName evidence="3">DUF1963 domain-containing protein</fullName>
    </recommendedName>
</protein>
<evidence type="ECO:0000313" key="2">
    <source>
        <dbReference type="Proteomes" id="UP001596500"/>
    </source>
</evidence>
<proteinExistence type="predicted"/>
<dbReference type="RefSeq" id="WP_379865283.1">
    <property type="nucleotide sequence ID" value="NZ_JBHTBW010000038.1"/>
</dbReference>
<sequence length="265" mass="31140">MTVMHQIKKWYYSFQNRWNEERMQQIINLIQNLSEQDVLTLARESFQLEDDMLVSEIFEIIAFTHPNIPRLHQELIDVKCFYPHVMFRNASTETREQLIDLLLNGELDSTQTHHLMCTLAWIGDKRVIKLYHDWWQQAPIQIQGDTLTREDLSWKLKLAGWQLNTNGERQNLVWEEHYKAISAPSAEVVSEEKCSCCNEPLIILFDFDLSLPSAEFLQFPGERLRIATCFQCGFDEVFTIVDGFGNVKWSDVNQNPETNKILLSR</sequence>
<dbReference type="EMBL" id="JBHTBW010000038">
    <property type="protein sequence ID" value="MFC7441806.1"/>
    <property type="molecule type" value="Genomic_DNA"/>
</dbReference>
<evidence type="ECO:0008006" key="3">
    <source>
        <dbReference type="Google" id="ProtNLM"/>
    </source>
</evidence>
<gene>
    <name evidence="1" type="ORF">ACFQNG_11935</name>
</gene>
<evidence type="ECO:0000313" key="1">
    <source>
        <dbReference type="EMBL" id="MFC7441806.1"/>
    </source>
</evidence>
<organism evidence="1 2">
    <name type="scientific">Laceyella putida</name>
    <dbReference type="NCBI Taxonomy" id="110101"/>
    <lineage>
        <taxon>Bacteria</taxon>
        <taxon>Bacillati</taxon>
        <taxon>Bacillota</taxon>
        <taxon>Bacilli</taxon>
        <taxon>Bacillales</taxon>
        <taxon>Thermoactinomycetaceae</taxon>
        <taxon>Laceyella</taxon>
    </lineage>
</organism>
<accession>A0ABW2RLB5</accession>
<name>A0ABW2RLB5_9BACL</name>